<keyword evidence="5 10" id="KW-0067">ATP-binding</keyword>
<feature type="region of interest" description="C" evidence="10">
    <location>
        <begin position="564"/>
        <end position="642"/>
    </location>
</feature>
<dbReference type="EMBL" id="LQOM01000047">
    <property type="protein sequence ID" value="ORV08073.1"/>
    <property type="molecule type" value="Genomic_DNA"/>
</dbReference>
<feature type="binding site" evidence="11">
    <location>
        <position position="81"/>
    </location>
    <ligand>
        <name>ATP</name>
        <dbReference type="ChEBI" id="CHEBI:30616"/>
    </ligand>
</feature>
<evidence type="ECO:0000313" key="15">
    <source>
        <dbReference type="Proteomes" id="UP000193907"/>
    </source>
</evidence>
<sequence>MTAHVEQLEFQAEARQLLDLLVHSVYSNKDSFLRELVSNASDALDKLRLESLRNKDLDVDTSDLHIEIETDKAARTLTVRDNGIGMTRDEVVDLIGTLAKSGTAELRQKLREAKNAAASEELIGQFGIGFYSTFMVADKVELLTRKAGESAATRWVSSGDGTYSIESVEDAPQGTSVTLHLKPEDAEDGLHDYTSEWKIKELVKKYSDFIAWPIRMDVEKRTPAEEEGGEEQVSVETQTLNSMKALWAKSKDEVSDEEYKEFYKHVAHAWDDPLEVIAMKAEGTFEYQALLFIPTHAPFDLFNRDAKVGVQLYVKRVFVMGDCDQLLPHYLRFVKGVVDAQDLSLNVSREILQQDRQIAAIRRRLTKKVLSAIQDMQSQRPDDYRTLWAQFGRVLKEGMMSDFDNQDTLLRISSFASTHSDEQLTTLAEYAERMKDGQEQIFYATGTSREQLLKSPHLEAFKAKGYEVLLLTDPVDELWVGSVSEFDGKPLQSVAKGEVDLDSDDEKSEAEREEQEKEFAGLLAWLTETLSDHVKQVRLSTRLTESPACLITDAFGITPALARLYRASGQVVPVSKRILELNPHHPLVTGLQQAHKERGGEDPSLAQTAELLYGAALLAEGDIPEDPAKFAALLADRLTRTV</sequence>
<dbReference type="Gene3D" id="3.40.50.11260">
    <property type="match status" value="1"/>
</dbReference>
<evidence type="ECO:0000313" key="16">
    <source>
        <dbReference type="Proteomes" id="UP000230971"/>
    </source>
</evidence>
<evidence type="ECO:0000256" key="2">
    <source>
        <dbReference type="ARBA" id="ARBA00008239"/>
    </source>
</evidence>
<dbReference type="SUPFAM" id="SSF55874">
    <property type="entry name" value="ATPase domain of HSP90 chaperone/DNA topoisomerase II/histidine kinase"/>
    <property type="match status" value="1"/>
</dbReference>
<dbReference type="GO" id="GO:0140662">
    <property type="term" value="F:ATP-dependent protein folding chaperone"/>
    <property type="evidence" value="ECO:0007669"/>
    <property type="project" value="InterPro"/>
</dbReference>
<dbReference type="AlphaFoldDB" id="A0A1X1RK84"/>
<feature type="binding site" evidence="11">
    <location>
        <position position="175"/>
    </location>
    <ligand>
        <name>ATP</name>
        <dbReference type="ChEBI" id="CHEBI:30616"/>
    </ligand>
</feature>
<dbReference type="RefSeq" id="WP_062538994.1">
    <property type="nucleotide sequence ID" value="NZ_BBUN01000074.1"/>
</dbReference>
<dbReference type="FunFam" id="1.20.120.790:FF:000006">
    <property type="entry name" value="Chaperone protein HtpG"/>
    <property type="match status" value="1"/>
</dbReference>
<organism evidence="13 15">
    <name type="scientific">Mycobacterium celatum</name>
    <dbReference type="NCBI Taxonomy" id="28045"/>
    <lineage>
        <taxon>Bacteria</taxon>
        <taxon>Bacillati</taxon>
        <taxon>Actinomycetota</taxon>
        <taxon>Actinomycetes</taxon>
        <taxon>Mycobacteriales</taxon>
        <taxon>Mycobacteriaceae</taxon>
        <taxon>Mycobacterium</taxon>
    </lineage>
</organism>
<evidence type="ECO:0000256" key="7">
    <source>
        <dbReference type="ARBA" id="ARBA00023186"/>
    </source>
</evidence>
<keyword evidence="3 10" id="KW-0963">Cytoplasm</keyword>
<dbReference type="Gene3D" id="1.20.120.790">
    <property type="entry name" value="Heat shock protein 90, C-terminal domain"/>
    <property type="match status" value="1"/>
</dbReference>
<dbReference type="HAMAP" id="MF_00505">
    <property type="entry name" value="HSP90"/>
    <property type="match status" value="1"/>
</dbReference>
<evidence type="ECO:0000259" key="12">
    <source>
        <dbReference type="SMART" id="SM00387"/>
    </source>
</evidence>
<dbReference type="FunFam" id="3.30.230.80:FF:000002">
    <property type="entry name" value="Molecular chaperone HtpG"/>
    <property type="match status" value="1"/>
</dbReference>
<dbReference type="Proteomes" id="UP000193907">
    <property type="component" value="Unassembled WGS sequence"/>
</dbReference>
<dbReference type="InterPro" id="IPR020568">
    <property type="entry name" value="Ribosomal_Su5_D2-typ_SF"/>
</dbReference>
<reference evidence="14 16" key="2">
    <citation type="journal article" date="2017" name="Infect. Genet. Evol.">
        <title>The new phylogeny of the genus Mycobacterium: The old and the news.</title>
        <authorList>
            <person name="Tortoli E."/>
            <person name="Fedrizzi T."/>
            <person name="Meehan C.J."/>
            <person name="Trovato A."/>
            <person name="Grottola A."/>
            <person name="Giacobazzi E."/>
            <person name="Serpini G.F."/>
            <person name="Tagliazucchi S."/>
            <person name="Fabio A."/>
            <person name="Bettua C."/>
            <person name="Bertorelli R."/>
            <person name="Frascaro F."/>
            <person name="De Sanctis V."/>
            <person name="Pecorari M."/>
            <person name="Jousson O."/>
            <person name="Segata N."/>
            <person name="Cirillo D.M."/>
        </authorList>
    </citation>
    <scope>NUCLEOTIDE SEQUENCE [LARGE SCALE GENOMIC DNA]</scope>
    <source>
        <strain evidence="14 16">NCTC 12882</strain>
    </source>
</reference>
<feature type="binding site" evidence="11">
    <location>
        <begin position="125"/>
        <end position="130"/>
    </location>
    <ligand>
        <name>ATP</name>
        <dbReference type="ChEBI" id="CHEBI:30616"/>
    </ligand>
</feature>
<evidence type="ECO:0000256" key="10">
    <source>
        <dbReference type="HAMAP-Rule" id="MF_00505"/>
    </source>
</evidence>
<dbReference type="InterPro" id="IPR003594">
    <property type="entry name" value="HATPase_dom"/>
</dbReference>
<evidence type="ECO:0000256" key="1">
    <source>
        <dbReference type="ARBA" id="ARBA00004496"/>
    </source>
</evidence>
<dbReference type="Gene3D" id="3.30.565.10">
    <property type="entry name" value="Histidine kinase-like ATPase, C-terminal domain"/>
    <property type="match status" value="1"/>
</dbReference>
<dbReference type="SUPFAM" id="SSF110942">
    <property type="entry name" value="HSP90 C-terminal domain"/>
    <property type="match status" value="1"/>
</dbReference>
<dbReference type="FunFam" id="3.30.565.10:FF:000009">
    <property type="entry name" value="Molecular chaperone HtpG"/>
    <property type="match status" value="1"/>
</dbReference>
<dbReference type="CDD" id="cd16927">
    <property type="entry name" value="HATPase_Hsp90-like"/>
    <property type="match status" value="1"/>
</dbReference>
<evidence type="ECO:0000256" key="3">
    <source>
        <dbReference type="ARBA" id="ARBA00022490"/>
    </source>
</evidence>
<dbReference type="PRINTS" id="PR00775">
    <property type="entry name" value="HEATSHOCK90"/>
</dbReference>
<keyword evidence="7 10" id="KW-0143">Chaperone</keyword>
<gene>
    <name evidence="10" type="primary">htpG</name>
    <name evidence="13" type="ORF">AWB95_20365</name>
    <name evidence="14" type="ORF">CQY23_18705</name>
</gene>
<protein>
    <recommendedName>
        <fullName evidence="9 10">Chaperone protein HtpG</fullName>
    </recommendedName>
    <alternativeName>
        <fullName evidence="10">Heat shock protein HtpG</fullName>
    </alternativeName>
    <alternativeName>
        <fullName evidence="10">High temperature protein G</fullName>
    </alternativeName>
</protein>
<comment type="similarity">
    <text evidence="2 10">Belongs to the heat shock protein 90 family.</text>
</comment>
<evidence type="ECO:0000313" key="14">
    <source>
        <dbReference type="EMBL" id="PIB76227.1"/>
    </source>
</evidence>
<comment type="subcellular location">
    <subcellularLocation>
        <location evidence="1 10">Cytoplasm</location>
    </subcellularLocation>
</comment>
<keyword evidence="6 10" id="KW-0346">Stress response</keyword>
<keyword evidence="15" id="KW-1185">Reference proteome</keyword>
<dbReference type="STRING" id="28045.AWB95_20365"/>
<comment type="caution">
    <text evidence="13">The sequence shown here is derived from an EMBL/GenBank/DDBJ whole genome shotgun (WGS) entry which is preliminary data.</text>
</comment>
<feature type="binding site" evidence="11">
    <location>
        <position position="39"/>
    </location>
    <ligand>
        <name>ATP</name>
        <dbReference type="ChEBI" id="CHEBI:30616"/>
    </ligand>
</feature>
<dbReference type="EMBL" id="PDKV01000028">
    <property type="protein sequence ID" value="PIB76227.1"/>
    <property type="molecule type" value="Genomic_DNA"/>
</dbReference>
<dbReference type="NCBIfam" id="NF003555">
    <property type="entry name" value="PRK05218.1"/>
    <property type="match status" value="1"/>
</dbReference>
<dbReference type="InterPro" id="IPR037196">
    <property type="entry name" value="HSP90_C"/>
</dbReference>
<feature type="binding site" evidence="11">
    <location>
        <position position="349"/>
    </location>
    <ligand>
        <name>ATP</name>
        <dbReference type="ChEBI" id="CHEBI:30616"/>
    </ligand>
</feature>
<dbReference type="OrthoDB" id="9802640at2"/>
<evidence type="ECO:0000256" key="6">
    <source>
        <dbReference type="ARBA" id="ARBA00023016"/>
    </source>
</evidence>
<feature type="domain" description="Histidine kinase/HSP90-like ATPase" evidence="12">
    <location>
        <begin position="28"/>
        <end position="185"/>
    </location>
</feature>
<evidence type="ECO:0000256" key="11">
    <source>
        <dbReference type="PIRSR" id="PIRSR002583-1"/>
    </source>
</evidence>
<feature type="binding site" evidence="11">
    <location>
        <position position="86"/>
    </location>
    <ligand>
        <name>ATP</name>
        <dbReference type="ChEBI" id="CHEBI:30616"/>
    </ligand>
</feature>
<dbReference type="PANTHER" id="PTHR11528">
    <property type="entry name" value="HEAT SHOCK PROTEIN 90 FAMILY MEMBER"/>
    <property type="match status" value="1"/>
</dbReference>
<evidence type="ECO:0000313" key="13">
    <source>
        <dbReference type="EMBL" id="ORV08073.1"/>
    </source>
</evidence>
<keyword evidence="4 10" id="KW-0547">Nucleotide-binding</keyword>
<dbReference type="InterPro" id="IPR036890">
    <property type="entry name" value="HATPase_C_sf"/>
</dbReference>
<reference evidence="13 15" key="1">
    <citation type="submission" date="2016-01" db="EMBL/GenBank/DDBJ databases">
        <title>The new phylogeny of the genus Mycobacterium.</title>
        <authorList>
            <person name="Tarcisio F."/>
            <person name="Conor M."/>
            <person name="Antonella G."/>
            <person name="Elisabetta G."/>
            <person name="Giulia F.S."/>
            <person name="Sara T."/>
            <person name="Anna F."/>
            <person name="Clotilde B."/>
            <person name="Roberto B."/>
            <person name="Veronica D.S."/>
            <person name="Fabio R."/>
            <person name="Monica P."/>
            <person name="Olivier J."/>
            <person name="Enrico T."/>
            <person name="Nicola S."/>
        </authorList>
    </citation>
    <scope>NUCLEOTIDE SEQUENCE [LARGE SCALE GENOMIC DNA]</scope>
    <source>
        <strain evidence="13 15">DSM 44243</strain>
    </source>
</reference>
<evidence type="ECO:0000256" key="5">
    <source>
        <dbReference type="ARBA" id="ARBA00022840"/>
    </source>
</evidence>
<evidence type="ECO:0000256" key="4">
    <source>
        <dbReference type="ARBA" id="ARBA00022741"/>
    </source>
</evidence>
<proteinExistence type="inferred from homology"/>
<dbReference type="Gene3D" id="3.30.230.80">
    <property type="match status" value="1"/>
</dbReference>
<dbReference type="GO" id="GO:0005737">
    <property type="term" value="C:cytoplasm"/>
    <property type="evidence" value="ECO:0007669"/>
    <property type="project" value="UniProtKB-SubCell"/>
</dbReference>
<evidence type="ECO:0000256" key="9">
    <source>
        <dbReference type="ARBA" id="ARBA00070675"/>
    </source>
</evidence>
<feature type="binding site" evidence="11">
    <location>
        <position position="100"/>
    </location>
    <ligand>
        <name>ATP</name>
        <dbReference type="ChEBI" id="CHEBI:30616"/>
    </ligand>
</feature>
<evidence type="ECO:0000256" key="8">
    <source>
        <dbReference type="ARBA" id="ARBA00058590"/>
    </source>
</evidence>
<dbReference type="Proteomes" id="UP000230971">
    <property type="component" value="Unassembled WGS sequence"/>
</dbReference>
<comment type="function">
    <text evidence="8 10">Molecular chaperone. Has ATPase activity.</text>
</comment>
<dbReference type="SUPFAM" id="SSF54211">
    <property type="entry name" value="Ribosomal protein S5 domain 2-like"/>
    <property type="match status" value="1"/>
</dbReference>
<feature type="binding site" evidence="11">
    <location>
        <begin position="101"/>
        <end position="102"/>
    </location>
    <ligand>
        <name>ATP</name>
        <dbReference type="ChEBI" id="CHEBI:30616"/>
    </ligand>
</feature>
<dbReference type="GO" id="GO:0005524">
    <property type="term" value="F:ATP binding"/>
    <property type="evidence" value="ECO:0007669"/>
    <property type="project" value="UniProtKB-UniRule"/>
</dbReference>
<dbReference type="InterPro" id="IPR001404">
    <property type="entry name" value="Hsp90_fam"/>
</dbReference>
<comment type="caution">
    <text evidence="10">Lacks conserved residue(s) required for the propagation of feature annotation.</text>
</comment>
<dbReference type="GO" id="GO:0051082">
    <property type="term" value="F:unfolded protein binding"/>
    <property type="evidence" value="ECO:0007669"/>
    <property type="project" value="UniProtKB-UniRule"/>
</dbReference>
<dbReference type="PIRSF" id="PIRSF002583">
    <property type="entry name" value="Hsp90"/>
    <property type="match status" value="1"/>
</dbReference>
<comment type="subunit">
    <text evidence="10">Homodimer.</text>
</comment>
<feature type="binding site" evidence="11">
    <location>
        <position position="35"/>
    </location>
    <ligand>
        <name>ATP</name>
        <dbReference type="ChEBI" id="CHEBI:30616"/>
    </ligand>
</feature>
<dbReference type="Pfam" id="PF00183">
    <property type="entry name" value="HSP90"/>
    <property type="match status" value="1"/>
</dbReference>
<name>A0A1X1RK84_MYCCE</name>
<accession>A0A1X1RK84</accession>
<feature type="region of interest" description="A; substrate-binding" evidence="10">
    <location>
        <begin position="1"/>
        <end position="349"/>
    </location>
</feature>
<dbReference type="Pfam" id="PF13589">
    <property type="entry name" value="HATPase_c_3"/>
    <property type="match status" value="1"/>
</dbReference>
<dbReference type="InterPro" id="IPR020575">
    <property type="entry name" value="Hsp90_N"/>
</dbReference>
<dbReference type="GO" id="GO:0016887">
    <property type="term" value="F:ATP hydrolysis activity"/>
    <property type="evidence" value="ECO:0007669"/>
    <property type="project" value="InterPro"/>
</dbReference>
<dbReference type="SMART" id="SM00387">
    <property type="entry name" value="HATPase_c"/>
    <property type="match status" value="1"/>
</dbReference>